<name>A0A9W6XK70_9STRA</name>
<evidence type="ECO:0000313" key="2">
    <source>
        <dbReference type="Proteomes" id="UP001165083"/>
    </source>
</evidence>
<dbReference type="Proteomes" id="UP001165083">
    <property type="component" value="Unassembled WGS sequence"/>
</dbReference>
<dbReference type="EMBL" id="BSXW01001970">
    <property type="protein sequence ID" value="GMF40172.1"/>
    <property type="molecule type" value="Genomic_DNA"/>
</dbReference>
<accession>A0A9W6XK70</accession>
<keyword evidence="2" id="KW-1185">Reference proteome</keyword>
<protein>
    <submittedName>
        <fullName evidence="1">Unnamed protein product</fullName>
    </submittedName>
</protein>
<sequence>MGPISSNRELTPSGINSPTLRCGSFWSFCGVETQLGTDLPVAAEVPNGDKLPGYGLKDFLAIDWLISTGSDVSESTHRVT</sequence>
<reference evidence="1" key="1">
    <citation type="submission" date="2023-04" db="EMBL/GenBank/DDBJ databases">
        <title>Phytophthora lilii NBRC 32176.</title>
        <authorList>
            <person name="Ichikawa N."/>
            <person name="Sato H."/>
            <person name="Tonouchi N."/>
        </authorList>
    </citation>
    <scope>NUCLEOTIDE SEQUENCE</scope>
    <source>
        <strain evidence="1">NBRC 32176</strain>
    </source>
</reference>
<gene>
    <name evidence="1" type="ORF">Plil01_001646400</name>
</gene>
<proteinExistence type="predicted"/>
<comment type="caution">
    <text evidence="1">The sequence shown here is derived from an EMBL/GenBank/DDBJ whole genome shotgun (WGS) entry which is preliminary data.</text>
</comment>
<organism evidence="1 2">
    <name type="scientific">Phytophthora lilii</name>
    <dbReference type="NCBI Taxonomy" id="2077276"/>
    <lineage>
        <taxon>Eukaryota</taxon>
        <taxon>Sar</taxon>
        <taxon>Stramenopiles</taxon>
        <taxon>Oomycota</taxon>
        <taxon>Peronosporomycetes</taxon>
        <taxon>Peronosporales</taxon>
        <taxon>Peronosporaceae</taxon>
        <taxon>Phytophthora</taxon>
    </lineage>
</organism>
<evidence type="ECO:0000313" key="1">
    <source>
        <dbReference type="EMBL" id="GMF40172.1"/>
    </source>
</evidence>
<dbReference type="AlphaFoldDB" id="A0A9W6XK70"/>